<feature type="domain" description="Ras-GEF" evidence="3">
    <location>
        <begin position="1"/>
        <end position="160"/>
    </location>
</feature>
<dbReference type="InterPro" id="IPR001895">
    <property type="entry name" value="RASGEF_cat_dom"/>
</dbReference>
<dbReference type="InterPro" id="IPR023578">
    <property type="entry name" value="Ras_GEF_dom_sf"/>
</dbReference>
<dbReference type="SUPFAM" id="SSF48366">
    <property type="entry name" value="Ras GEF"/>
    <property type="match status" value="1"/>
</dbReference>
<sequence>MAHFIKVAKKLHELNNLHSLFAVISALHSASIYRLTKTWACLSKKDKQQFDKLAELFGETDNWTALREYLKSISLPCIPYLGIFLTDLVYIDIAHPAGSPHRVTKMNIVLKALERYQSSEYEIAPLPHVANFLNSVRYIEELQKFVEDDQYKLSLKLEPPSPVGSCAGSKESVKETVLQGNVTTFNISPSHKLGSGSLRLQGTSHQGKFIPTHRKCRSLGSKFISPKSQP</sequence>
<dbReference type="InterPro" id="IPR036964">
    <property type="entry name" value="RASGEF_cat_dom_sf"/>
</dbReference>
<dbReference type="PROSITE" id="PS50009">
    <property type="entry name" value="RASGEF_CAT"/>
    <property type="match status" value="1"/>
</dbReference>
<dbReference type="Proteomes" id="UP000005204">
    <property type="component" value="Unassembled WGS sequence"/>
</dbReference>
<dbReference type="InterPro" id="IPR008937">
    <property type="entry name" value="Ras-like_GEF"/>
</dbReference>
<dbReference type="GO" id="GO:0005085">
    <property type="term" value="F:guanyl-nucleotide exchange factor activity"/>
    <property type="evidence" value="ECO:0007669"/>
    <property type="project" value="UniProtKB-KW"/>
</dbReference>
<dbReference type="PANTHER" id="PTHR23113:SF368">
    <property type="entry name" value="CELL DIVISION CONTROL PROTEIN 25"/>
    <property type="match status" value="1"/>
</dbReference>
<protein>
    <recommendedName>
        <fullName evidence="3">Ras-GEF domain-containing protein</fullName>
    </recommendedName>
</protein>
<dbReference type="PANTHER" id="PTHR23113">
    <property type="entry name" value="GUANINE NUCLEOTIDE EXCHANGE FACTOR"/>
    <property type="match status" value="1"/>
</dbReference>
<keyword evidence="1 2" id="KW-0344">Guanine-nucleotide releasing factor</keyword>
<evidence type="ECO:0000256" key="2">
    <source>
        <dbReference type="PROSITE-ProRule" id="PRU00168"/>
    </source>
</evidence>
<evidence type="ECO:0000313" key="4">
    <source>
        <dbReference type="EnsemblMetazoa" id="XP_037869148.1"/>
    </source>
</evidence>
<dbReference type="GO" id="GO:0007265">
    <property type="term" value="P:Ras protein signal transduction"/>
    <property type="evidence" value="ECO:0007669"/>
    <property type="project" value="TreeGrafter"/>
</dbReference>
<evidence type="ECO:0000313" key="5">
    <source>
        <dbReference type="Proteomes" id="UP000005204"/>
    </source>
</evidence>
<evidence type="ECO:0000256" key="1">
    <source>
        <dbReference type="ARBA" id="ARBA00022658"/>
    </source>
</evidence>
<dbReference type="Gene3D" id="1.10.840.10">
    <property type="entry name" value="Ras guanine-nucleotide exchange factors catalytic domain"/>
    <property type="match status" value="1"/>
</dbReference>
<dbReference type="GO" id="GO:0005886">
    <property type="term" value="C:plasma membrane"/>
    <property type="evidence" value="ECO:0007669"/>
    <property type="project" value="TreeGrafter"/>
</dbReference>
<proteinExistence type="predicted"/>
<dbReference type="EnsemblMetazoa" id="XM_038013220.1">
    <property type="protein sequence ID" value="XP_037869148.1"/>
    <property type="gene ID" value="LOC101741539"/>
</dbReference>
<reference evidence="4" key="2">
    <citation type="submission" date="2022-06" db="UniProtKB">
        <authorList>
            <consortium name="EnsemblMetazoa"/>
        </authorList>
    </citation>
    <scope>IDENTIFICATION</scope>
    <source>
        <strain evidence="4">p50T (Dazao)</strain>
    </source>
</reference>
<accession>A0A8R2QWP0</accession>
<evidence type="ECO:0000259" key="3">
    <source>
        <dbReference type="PROSITE" id="PS50009"/>
    </source>
</evidence>
<reference evidence="5" key="1">
    <citation type="journal article" date="2008" name="Insect Biochem. Mol. Biol.">
        <title>The genome of a lepidopteran model insect, the silkworm Bombyx mori.</title>
        <authorList>
            <consortium name="International Silkworm Genome Consortium"/>
        </authorList>
    </citation>
    <scope>NUCLEOTIDE SEQUENCE [LARGE SCALE GENOMIC DNA]</scope>
    <source>
        <strain evidence="5">p50T</strain>
    </source>
</reference>
<name>A0A8R2QWP0_BOMMO</name>
<dbReference type="SMART" id="SM00147">
    <property type="entry name" value="RasGEF"/>
    <property type="match status" value="1"/>
</dbReference>
<dbReference type="Pfam" id="PF00617">
    <property type="entry name" value="RasGEF"/>
    <property type="match status" value="1"/>
</dbReference>
<dbReference type="AlphaFoldDB" id="A0A8R2QWP0"/>
<keyword evidence="5" id="KW-1185">Reference proteome</keyword>
<organism evidence="4 5">
    <name type="scientific">Bombyx mori</name>
    <name type="common">Silk moth</name>
    <dbReference type="NCBI Taxonomy" id="7091"/>
    <lineage>
        <taxon>Eukaryota</taxon>
        <taxon>Metazoa</taxon>
        <taxon>Ecdysozoa</taxon>
        <taxon>Arthropoda</taxon>
        <taxon>Hexapoda</taxon>
        <taxon>Insecta</taxon>
        <taxon>Pterygota</taxon>
        <taxon>Neoptera</taxon>
        <taxon>Endopterygota</taxon>
        <taxon>Lepidoptera</taxon>
        <taxon>Glossata</taxon>
        <taxon>Ditrysia</taxon>
        <taxon>Bombycoidea</taxon>
        <taxon>Bombycidae</taxon>
        <taxon>Bombycinae</taxon>
        <taxon>Bombyx</taxon>
    </lineage>
</organism>